<accession>A0AAD4LN73</accession>
<keyword evidence="2" id="KW-1185">Reference proteome</keyword>
<dbReference type="EMBL" id="JAKELL010000018">
    <property type="protein sequence ID" value="KAH8993357.1"/>
    <property type="molecule type" value="Genomic_DNA"/>
</dbReference>
<name>A0AAD4LN73_9AGAM</name>
<comment type="caution">
    <text evidence="1">The sequence shown here is derived from an EMBL/GenBank/DDBJ whole genome shotgun (WGS) entry which is preliminary data.</text>
</comment>
<evidence type="ECO:0000313" key="1">
    <source>
        <dbReference type="EMBL" id="KAH8993357.1"/>
    </source>
</evidence>
<evidence type="ECO:0000313" key="2">
    <source>
        <dbReference type="Proteomes" id="UP001201163"/>
    </source>
</evidence>
<reference evidence="1" key="1">
    <citation type="submission" date="2022-01" db="EMBL/GenBank/DDBJ databases">
        <title>Comparative genomics reveals a dynamic genome evolution in the ectomycorrhizal milk-cap (Lactarius) mushrooms.</title>
        <authorList>
            <consortium name="DOE Joint Genome Institute"/>
            <person name="Lebreton A."/>
            <person name="Tang N."/>
            <person name="Kuo A."/>
            <person name="LaButti K."/>
            <person name="Drula E."/>
            <person name="Barry K."/>
            <person name="Clum A."/>
            <person name="Lipzen A."/>
            <person name="Mousain D."/>
            <person name="Ng V."/>
            <person name="Wang R."/>
            <person name="Wang X."/>
            <person name="Dai Y."/>
            <person name="Henrissat B."/>
            <person name="Grigoriev I.V."/>
            <person name="Guerin-Laguette A."/>
            <person name="Yu F."/>
            <person name="Martin F.M."/>
        </authorList>
    </citation>
    <scope>NUCLEOTIDE SEQUENCE</scope>
    <source>
        <strain evidence="1">QP</strain>
    </source>
</reference>
<dbReference type="Proteomes" id="UP001201163">
    <property type="component" value="Unassembled WGS sequence"/>
</dbReference>
<sequence>MATSCRSIGVAACPGSPIVAWCQLACTLRPPSVHLEERRATQPKWISVPVYGAGPCLLALGSLISNRWGCTHFILALPSLPIHPGPHGRVRTTHSVDHVSALFEGYFYFYRRLRVTPLDRHANEPKLGPHRPWATEPSKTGFWFVWQCCETRKFRNDTFIGPEPWASILLLGC</sequence>
<gene>
    <name evidence="1" type="ORF">EDB92DRAFT_1853548</name>
</gene>
<proteinExistence type="predicted"/>
<dbReference type="AlphaFoldDB" id="A0AAD4LN73"/>
<protein>
    <submittedName>
        <fullName evidence="1">Uncharacterized protein</fullName>
    </submittedName>
</protein>
<organism evidence="1 2">
    <name type="scientific">Lactarius akahatsu</name>
    <dbReference type="NCBI Taxonomy" id="416441"/>
    <lineage>
        <taxon>Eukaryota</taxon>
        <taxon>Fungi</taxon>
        <taxon>Dikarya</taxon>
        <taxon>Basidiomycota</taxon>
        <taxon>Agaricomycotina</taxon>
        <taxon>Agaricomycetes</taxon>
        <taxon>Russulales</taxon>
        <taxon>Russulaceae</taxon>
        <taxon>Lactarius</taxon>
    </lineage>
</organism>